<protein>
    <recommendedName>
        <fullName evidence="1">DUF7919 domain-containing protein</fullName>
    </recommendedName>
</protein>
<reference evidence="2 3" key="1">
    <citation type="submission" date="2019-03" db="EMBL/GenBank/DDBJ databases">
        <title>Draft genome sequences of novel Actinobacteria.</title>
        <authorList>
            <person name="Sahin N."/>
            <person name="Ay H."/>
            <person name="Saygin H."/>
        </authorList>
    </citation>
    <scope>NUCLEOTIDE SEQUENCE [LARGE SCALE GENOMIC DNA]</scope>
    <source>
        <strain evidence="2 3">DSM 41900</strain>
    </source>
</reference>
<keyword evidence="3" id="KW-1185">Reference proteome</keyword>
<dbReference type="AlphaFoldDB" id="A0A4R4TGQ0"/>
<name>A0A4R4TGQ0_9ACTN</name>
<evidence type="ECO:0000259" key="1">
    <source>
        <dbReference type="Pfam" id="PF25535"/>
    </source>
</evidence>
<dbReference type="Pfam" id="PF25535">
    <property type="entry name" value="DUF7919"/>
    <property type="match status" value="1"/>
</dbReference>
<feature type="domain" description="DUF7919" evidence="1">
    <location>
        <begin position="2"/>
        <end position="131"/>
    </location>
</feature>
<dbReference type="Proteomes" id="UP000295345">
    <property type="component" value="Unassembled WGS sequence"/>
</dbReference>
<evidence type="ECO:0000313" key="2">
    <source>
        <dbReference type="EMBL" id="TDC73499.1"/>
    </source>
</evidence>
<gene>
    <name evidence="2" type="ORF">E1283_19050</name>
</gene>
<proteinExistence type="predicted"/>
<accession>A0A4R4TGQ0</accession>
<dbReference type="OrthoDB" id="5523878at2"/>
<dbReference type="RefSeq" id="WP_132819291.1">
    <property type="nucleotide sequence ID" value="NZ_SMKI01000198.1"/>
</dbReference>
<sequence>MTYFADLTPYAYLPSSVPPGVRALNVGWLEAGRPFTFGRPPEHFTERLGLLCRDQPRARSMGLHACDQPHPSGGPLVPVYADIGGESVMLGTAEVRVVSATGEWLVAPTLVHHYVTHHGYLPPPDFVEAVLAGRVAGEV</sequence>
<comment type="caution">
    <text evidence="2">The sequence shown here is derived from an EMBL/GenBank/DDBJ whole genome shotgun (WGS) entry which is preliminary data.</text>
</comment>
<evidence type="ECO:0000313" key="3">
    <source>
        <dbReference type="Proteomes" id="UP000295345"/>
    </source>
</evidence>
<organism evidence="2 3">
    <name type="scientific">Streptomyces hainanensis</name>
    <dbReference type="NCBI Taxonomy" id="402648"/>
    <lineage>
        <taxon>Bacteria</taxon>
        <taxon>Bacillati</taxon>
        <taxon>Actinomycetota</taxon>
        <taxon>Actinomycetes</taxon>
        <taxon>Kitasatosporales</taxon>
        <taxon>Streptomycetaceae</taxon>
        <taxon>Streptomyces</taxon>
    </lineage>
</organism>
<dbReference type="InterPro" id="IPR057679">
    <property type="entry name" value="DUF7919"/>
</dbReference>
<dbReference type="EMBL" id="SMKI01000198">
    <property type="protein sequence ID" value="TDC73499.1"/>
    <property type="molecule type" value="Genomic_DNA"/>
</dbReference>